<dbReference type="InterPro" id="IPR023385">
    <property type="entry name" value="YopX-like_C"/>
</dbReference>
<dbReference type="AlphaFoldDB" id="A0A1M5ZHV7"/>
<keyword evidence="3" id="KW-1185">Reference proteome</keyword>
<evidence type="ECO:0000313" key="2">
    <source>
        <dbReference type="EMBL" id="SHI23802.1"/>
    </source>
</evidence>
<dbReference type="OrthoDB" id="1809393at2"/>
<gene>
    <name evidence="2" type="ORF">SAMN02745823_03766</name>
</gene>
<dbReference type="InterPro" id="IPR019096">
    <property type="entry name" value="YopX_protein"/>
</dbReference>
<dbReference type="SUPFAM" id="SSF159006">
    <property type="entry name" value="YopX-like"/>
    <property type="match status" value="1"/>
</dbReference>
<evidence type="ECO:0000313" key="3">
    <source>
        <dbReference type="Proteomes" id="UP000183995"/>
    </source>
</evidence>
<proteinExistence type="predicted"/>
<reference evidence="2 3" key="1">
    <citation type="submission" date="2016-11" db="EMBL/GenBank/DDBJ databases">
        <authorList>
            <person name="Jaros S."/>
            <person name="Januszkiewicz K."/>
            <person name="Wedrychowicz H."/>
        </authorList>
    </citation>
    <scope>NUCLEOTIDE SEQUENCE [LARGE SCALE GENOMIC DNA]</scope>
    <source>
        <strain evidence="2 3">DSM 10068</strain>
    </source>
</reference>
<organism evidence="2 3">
    <name type="scientific">Sporobacter termitidis DSM 10068</name>
    <dbReference type="NCBI Taxonomy" id="1123282"/>
    <lineage>
        <taxon>Bacteria</taxon>
        <taxon>Bacillati</taxon>
        <taxon>Bacillota</taxon>
        <taxon>Clostridia</taxon>
        <taxon>Eubacteriales</taxon>
        <taxon>Oscillospiraceae</taxon>
        <taxon>Sporobacter</taxon>
    </lineage>
</organism>
<feature type="domain" description="YopX protein" evidence="1">
    <location>
        <begin position="42"/>
        <end position="144"/>
    </location>
</feature>
<sequence length="154" mass="17140">MREILFRGKRTVLDNSEWIYGYGAIDNEILTLDFAKGIIRVEVEKGTVGQFTGLCDKNGKKIFEGDILGGTLELVTSRGNPTGSFSESRHVAEWGDEQSGFIARQTYESRYPKFYADKKPLGILKIVAEYYPIIGNIHDSPELLGKEGSPSTES</sequence>
<dbReference type="Proteomes" id="UP000183995">
    <property type="component" value="Unassembled WGS sequence"/>
</dbReference>
<dbReference type="Pfam" id="PF09643">
    <property type="entry name" value="YopX"/>
    <property type="match status" value="1"/>
</dbReference>
<dbReference type="STRING" id="1123282.SAMN02745823_03766"/>
<protein>
    <submittedName>
        <fullName evidence="2">Phage uncharacterized protein TIGR01671</fullName>
    </submittedName>
</protein>
<dbReference type="RefSeq" id="WP_073083059.1">
    <property type="nucleotide sequence ID" value="NZ_FQXV01000022.1"/>
</dbReference>
<evidence type="ECO:0000259" key="1">
    <source>
        <dbReference type="Pfam" id="PF09643"/>
    </source>
</evidence>
<accession>A0A1M5ZHV7</accession>
<dbReference type="EMBL" id="FQXV01000022">
    <property type="protein sequence ID" value="SHI23802.1"/>
    <property type="molecule type" value="Genomic_DNA"/>
</dbReference>
<dbReference type="Gene3D" id="2.30.30.290">
    <property type="entry name" value="YopX-like domains"/>
    <property type="match status" value="1"/>
</dbReference>
<name>A0A1M5ZHV7_9FIRM</name>